<reference evidence="1" key="2">
    <citation type="submission" date="2016-06" db="EMBL/GenBank/DDBJ databases">
        <authorList>
            <person name="Kjaerup R.B."/>
            <person name="Dalgaard T.S."/>
            <person name="Juul-Madsen H.R."/>
        </authorList>
    </citation>
    <scope>NUCLEOTIDE SEQUENCE</scope>
</reference>
<proteinExistence type="predicted"/>
<accession>A0A1D8BJ85</accession>
<evidence type="ECO:0000313" key="1">
    <source>
        <dbReference type="EMBL" id="AOS58383.1"/>
    </source>
</evidence>
<gene>
    <name evidence="1" type="primary">SIFV2_gp28</name>
</gene>
<protein>
    <submittedName>
        <fullName evidence="1">Conserved lipothrixviral protein</fullName>
    </submittedName>
</protein>
<dbReference type="Proteomes" id="UP000223173">
    <property type="component" value="Segment"/>
</dbReference>
<organism evidence="1">
    <name type="scientific">Sulfolobus islandicus filamentous virus 2</name>
    <dbReference type="NCBI Taxonomy" id="1902331"/>
    <lineage>
        <taxon>Viruses</taxon>
        <taxon>Adnaviria</taxon>
        <taxon>Zilligvirae</taxon>
        <taxon>Taleaviricota</taxon>
        <taxon>Tokiviricetes</taxon>
        <taxon>Ligamenvirales</taxon>
        <taxon>Lipothrixviridae</taxon>
        <taxon>Betalipothrixvirus</taxon>
        <taxon>Betalipothrixvirus hveragerdiense</taxon>
        <taxon>Sulfolobus islandicus filamentous virus</taxon>
    </lineage>
</organism>
<reference evidence="1" key="1">
    <citation type="journal article" date="2014" name="Mol. Microbiol.">
        <title>Inter-viral conflicts that exploit host CRISPR immune systems of Sulfolobus.</title>
        <authorList>
            <person name="Erdmann S."/>
            <person name="Le Moine Bauer S."/>
            <person name="Garrett R.A."/>
        </authorList>
    </citation>
    <scope>NUCLEOTIDE SEQUENCE [LARGE SCALE GENOMIC DNA]</scope>
</reference>
<dbReference type="EMBL" id="KX467643">
    <property type="protein sequence ID" value="AOS58383.1"/>
    <property type="molecule type" value="Genomic_DNA"/>
</dbReference>
<sequence length="120" mass="13951">MEENIEKEKIELPEGNNKSETEKYIEDLINSIESELPKHVNYTTGIIVDDERNLLIIKNGKLYVGRDEDSVKEIKEYMKDANAGYLINALYVLKQMLQSYKDLWSGKIEREAKKALNEII</sequence>
<name>A0A1D8BJ85_SIFV</name>